<evidence type="ECO:0000313" key="2">
    <source>
        <dbReference type="Proteomes" id="UP000235392"/>
    </source>
</evidence>
<protein>
    <submittedName>
        <fullName evidence="1">Uncharacterized protein</fullName>
    </submittedName>
</protein>
<reference evidence="1 2" key="1">
    <citation type="submission" date="2017-11" db="EMBL/GenBank/DDBJ databases">
        <title>De novo assembly and phasing of dikaryotic genomes from two isolates of Puccinia coronata f. sp. avenae, the causal agent of oat crown rust.</title>
        <authorList>
            <person name="Miller M.E."/>
            <person name="Zhang Y."/>
            <person name="Omidvar V."/>
            <person name="Sperschneider J."/>
            <person name="Schwessinger B."/>
            <person name="Raley C."/>
            <person name="Palmer J.M."/>
            <person name="Garnica D."/>
            <person name="Upadhyaya N."/>
            <person name="Rathjen J."/>
            <person name="Taylor J.M."/>
            <person name="Park R.F."/>
            <person name="Dodds P.N."/>
            <person name="Hirsch C.D."/>
            <person name="Kianian S.F."/>
            <person name="Figueroa M."/>
        </authorList>
    </citation>
    <scope>NUCLEOTIDE SEQUENCE [LARGE SCALE GENOMIC DNA]</scope>
    <source>
        <strain evidence="1">12SD80</strain>
    </source>
</reference>
<organism evidence="1 2">
    <name type="scientific">Puccinia coronata f. sp. avenae</name>
    <dbReference type="NCBI Taxonomy" id="200324"/>
    <lineage>
        <taxon>Eukaryota</taxon>
        <taxon>Fungi</taxon>
        <taxon>Dikarya</taxon>
        <taxon>Basidiomycota</taxon>
        <taxon>Pucciniomycotina</taxon>
        <taxon>Pucciniomycetes</taxon>
        <taxon>Pucciniales</taxon>
        <taxon>Pucciniaceae</taxon>
        <taxon>Puccinia</taxon>
    </lineage>
</organism>
<gene>
    <name evidence="1" type="ORF">PCASD_02492</name>
</gene>
<sequence length="143" mass="15769">MRIGGSHLGQTYGLVLGMRQDSPSRGGLWTLRWNCPSQPGQISIWPPSDTQGWQPTYPPPFLGDSESGRWLRPGEWTLPPQPILLKAWETALWATLRAHGHYTGKRGSALDNGAKSPSQGVTPFYANGLVEWTPNNESSHNHA</sequence>
<comment type="caution">
    <text evidence="1">The sequence shown here is derived from an EMBL/GenBank/DDBJ whole genome shotgun (WGS) entry which is preliminary data.</text>
</comment>
<dbReference type="AlphaFoldDB" id="A0A2N5VME0"/>
<name>A0A2N5VME0_9BASI</name>
<evidence type="ECO:0000313" key="1">
    <source>
        <dbReference type="EMBL" id="PLW51126.1"/>
    </source>
</evidence>
<accession>A0A2N5VME0</accession>
<dbReference type="EMBL" id="PGCI01000007">
    <property type="protein sequence ID" value="PLW51126.1"/>
    <property type="molecule type" value="Genomic_DNA"/>
</dbReference>
<proteinExistence type="predicted"/>
<dbReference type="Proteomes" id="UP000235392">
    <property type="component" value="Unassembled WGS sequence"/>
</dbReference>